<comment type="caution">
    <text evidence="1">The sequence shown here is derived from an EMBL/GenBank/DDBJ whole genome shotgun (WGS) entry which is preliminary data.</text>
</comment>
<proteinExistence type="predicted"/>
<protein>
    <submittedName>
        <fullName evidence="1">Uncharacterized protein</fullName>
    </submittedName>
</protein>
<evidence type="ECO:0000313" key="2">
    <source>
        <dbReference type="Proteomes" id="UP001185331"/>
    </source>
</evidence>
<dbReference type="RefSeq" id="WP_309853542.1">
    <property type="nucleotide sequence ID" value="NZ_JAVDQJ010000004.1"/>
</dbReference>
<evidence type="ECO:0000313" key="1">
    <source>
        <dbReference type="EMBL" id="MDR6218847.1"/>
    </source>
</evidence>
<dbReference type="EMBL" id="JAVDQK010000005">
    <property type="protein sequence ID" value="MDR6218847.1"/>
    <property type="molecule type" value="Genomic_DNA"/>
</dbReference>
<organism evidence="1 2">
    <name type="scientific">Deinococcus soli</name>
    <name type="common">ex Cha et al. 2016</name>
    <dbReference type="NCBI Taxonomy" id="1309411"/>
    <lineage>
        <taxon>Bacteria</taxon>
        <taxon>Thermotogati</taxon>
        <taxon>Deinococcota</taxon>
        <taxon>Deinococci</taxon>
        <taxon>Deinococcales</taxon>
        <taxon>Deinococcaceae</taxon>
        <taxon>Deinococcus</taxon>
    </lineage>
</organism>
<dbReference type="AlphaFoldDB" id="A0AAE3XC95"/>
<sequence>MEESIFVGPFRISKPSHLTEFEARIAEKLGQQFTQLPQEEKSRVFADLERDLKHPVLHQNAVQYLAQFGLSPEDIGERARIIYRAAVMTLA</sequence>
<gene>
    <name evidence="1" type="ORF">J2Y00_002444</name>
</gene>
<name>A0AAE3XC95_9DEIO</name>
<reference evidence="1" key="1">
    <citation type="submission" date="2023-07" db="EMBL/GenBank/DDBJ databases">
        <title>Sorghum-associated microbial communities from plants grown in Nebraska, USA.</title>
        <authorList>
            <person name="Schachtman D."/>
        </authorList>
    </citation>
    <scope>NUCLEOTIDE SEQUENCE</scope>
    <source>
        <strain evidence="1">BE330</strain>
    </source>
</reference>
<dbReference type="Proteomes" id="UP001185331">
    <property type="component" value="Unassembled WGS sequence"/>
</dbReference>
<accession>A0AAE3XC95</accession>